<feature type="compositionally biased region" description="Polar residues" evidence="1">
    <location>
        <begin position="20"/>
        <end position="31"/>
    </location>
</feature>
<dbReference type="EMBL" id="JBBPBM010000004">
    <property type="protein sequence ID" value="KAK8590061.1"/>
    <property type="molecule type" value="Genomic_DNA"/>
</dbReference>
<keyword evidence="3" id="KW-1185">Reference proteome</keyword>
<comment type="caution">
    <text evidence="2">The sequence shown here is derived from an EMBL/GenBank/DDBJ whole genome shotgun (WGS) entry which is preliminary data.</text>
</comment>
<evidence type="ECO:0000313" key="3">
    <source>
        <dbReference type="Proteomes" id="UP001472677"/>
    </source>
</evidence>
<dbReference type="Proteomes" id="UP001472677">
    <property type="component" value="Unassembled WGS sequence"/>
</dbReference>
<feature type="compositionally biased region" description="Basic and acidic residues" evidence="1">
    <location>
        <begin position="47"/>
        <end position="56"/>
    </location>
</feature>
<evidence type="ECO:0000313" key="2">
    <source>
        <dbReference type="EMBL" id="KAK8590061.1"/>
    </source>
</evidence>
<reference evidence="2 3" key="1">
    <citation type="journal article" date="2024" name="G3 (Bethesda)">
        <title>Genome assembly of Hibiscus sabdariffa L. provides insights into metabolisms of medicinal natural products.</title>
        <authorList>
            <person name="Kim T."/>
        </authorList>
    </citation>
    <scope>NUCLEOTIDE SEQUENCE [LARGE SCALE GENOMIC DNA]</scope>
    <source>
        <strain evidence="2">TK-2024</strain>
        <tissue evidence="2">Old leaves</tissue>
    </source>
</reference>
<evidence type="ECO:0000256" key="1">
    <source>
        <dbReference type="SAM" id="MobiDB-lite"/>
    </source>
</evidence>
<sequence length="91" mass="10468">MTNEKSFIVTLEEQTRVIEHTQQNCPQTQHTRGVRDTSSGASSSRRRPSDTRRAASDNEEDDKEDQAPQRRCNPNMSRCPPRYGIGQQRNH</sequence>
<proteinExistence type="predicted"/>
<gene>
    <name evidence="2" type="ORF">V6N12_024445</name>
</gene>
<protein>
    <submittedName>
        <fullName evidence="2">Uncharacterized protein</fullName>
    </submittedName>
</protein>
<organism evidence="2 3">
    <name type="scientific">Hibiscus sabdariffa</name>
    <name type="common">roselle</name>
    <dbReference type="NCBI Taxonomy" id="183260"/>
    <lineage>
        <taxon>Eukaryota</taxon>
        <taxon>Viridiplantae</taxon>
        <taxon>Streptophyta</taxon>
        <taxon>Embryophyta</taxon>
        <taxon>Tracheophyta</taxon>
        <taxon>Spermatophyta</taxon>
        <taxon>Magnoliopsida</taxon>
        <taxon>eudicotyledons</taxon>
        <taxon>Gunneridae</taxon>
        <taxon>Pentapetalae</taxon>
        <taxon>rosids</taxon>
        <taxon>malvids</taxon>
        <taxon>Malvales</taxon>
        <taxon>Malvaceae</taxon>
        <taxon>Malvoideae</taxon>
        <taxon>Hibiscus</taxon>
    </lineage>
</organism>
<name>A0ABR2G0K9_9ROSI</name>
<accession>A0ABR2G0K9</accession>
<feature type="region of interest" description="Disordered" evidence="1">
    <location>
        <begin position="18"/>
        <end position="91"/>
    </location>
</feature>